<proteinExistence type="predicted"/>
<dbReference type="Proteomes" id="UP000239757">
    <property type="component" value="Unassembled WGS sequence"/>
</dbReference>
<protein>
    <submittedName>
        <fullName evidence="1">Uncharacterized protein</fullName>
    </submittedName>
</protein>
<gene>
    <name evidence="1" type="ORF">GOBAR_AA31677</name>
</gene>
<dbReference type="AlphaFoldDB" id="A0A2P5WD51"/>
<evidence type="ECO:0000313" key="2">
    <source>
        <dbReference type="Proteomes" id="UP000239757"/>
    </source>
</evidence>
<evidence type="ECO:0000313" key="1">
    <source>
        <dbReference type="EMBL" id="PPR89008.1"/>
    </source>
</evidence>
<name>A0A2P5WD51_GOSBA</name>
<dbReference type="EMBL" id="KZ668086">
    <property type="protein sequence ID" value="PPR89008.1"/>
    <property type="molecule type" value="Genomic_DNA"/>
</dbReference>
<organism evidence="1 2">
    <name type="scientific">Gossypium barbadense</name>
    <name type="common">Sea Island cotton</name>
    <name type="synonym">Hibiscus barbadensis</name>
    <dbReference type="NCBI Taxonomy" id="3634"/>
    <lineage>
        <taxon>Eukaryota</taxon>
        <taxon>Viridiplantae</taxon>
        <taxon>Streptophyta</taxon>
        <taxon>Embryophyta</taxon>
        <taxon>Tracheophyta</taxon>
        <taxon>Spermatophyta</taxon>
        <taxon>Magnoliopsida</taxon>
        <taxon>eudicotyledons</taxon>
        <taxon>Gunneridae</taxon>
        <taxon>Pentapetalae</taxon>
        <taxon>rosids</taxon>
        <taxon>malvids</taxon>
        <taxon>Malvales</taxon>
        <taxon>Malvaceae</taxon>
        <taxon>Malvoideae</taxon>
        <taxon>Gossypium</taxon>
    </lineage>
</organism>
<accession>A0A2P5WD51</accession>
<sequence>MVLKLWDLVHFQGVHRRIKLGPTFIARSNIDKETQTIPHLELGTSSSCRLSNTGTETGNWTVLFFCFSHVIRKTTKDKVNEKQALWIALVAFHSRIQSINGTPAATSRIPFFTDTGNSLQAIETFQEK</sequence>
<reference evidence="1 2" key="1">
    <citation type="submission" date="2015-01" db="EMBL/GenBank/DDBJ databases">
        <title>Genome of allotetraploid Gossypium barbadense reveals genomic plasticity and fiber elongation in cotton evolution.</title>
        <authorList>
            <person name="Chen X."/>
            <person name="Liu X."/>
            <person name="Zhao B."/>
            <person name="Zheng H."/>
            <person name="Hu Y."/>
            <person name="Lu G."/>
            <person name="Yang C."/>
            <person name="Chen J."/>
            <person name="Shan C."/>
            <person name="Zhang L."/>
            <person name="Zhou Y."/>
            <person name="Wang L."/>
            <person name="Guo W."/>
            <person name="Bai Y."/>
            <person name="Ruan J."/>
            <person name="Shangguan X."/>
            <person name="Mao Y."/>
            <person name="Jiang J."/>
            <person name="Zhu Y."/>
            <person name="Lei J."/>
            <person name="Kang H."/>
            <person name="Chen S."/>
            <person name="He X."/>
            <person name="Wang R."/>
            <person name="Wang Y."/>
            <person name="Chen J."/>
            <person name="Wang L."/>
            <person name="Yu S."/>
            <person name="Wang B."/>
            <person name="Wei J."/>
            <person name="Song S."/>
            <person name="Lu X."/>
            <person name="Gao Z."/>
            <person name="Gu W."/>
            <person name="Deng X."/>
            <person name="Ma D."/>
            <person name="Wang S."/>
            <person name="Liang W."/>
            <person name="Fang L."/>
            <person name="Cai C."/>
            <person name="Zhu X."/>
            <person name="Zhou B."/>
            <person name="Zhang Y."/>
            <person name="Chen Z."/>
            <person name="Xu S."/>
            <person name="Zhu R."/>
            <person name="Wang S."/>
            <person name="Zhang T."/>
            <person name="Zhao G."/>
        </authorList>
    </citation>
    <scope>NUCLEOTIDE SEQUENCE [LARGE SCALE GENOMIC DNA]</scope>
    <source>
        <strain evidence="2">cv. Xinhai21</strain>
        <tissue evidence="1">Leaf</tissue>
    </source>
</reference>